<sequence>MNKIGLDYNTTREKLVLPEYGREIQQMVDYCVELEDRKERQRCAESIIKIMDRMFPENRGLENHEQKLWDHLAIMSNFQLDIDYPFDVSNAAKIAKKPETVEYPNLRIPVRHYGAMLFEIFEKLKHMEPGKERDELVKLTANQMHRNLMQWSHGSCDEQKVAADLARFTDGKIKLDLKHFVFEKVKETPARSNNNNNKKKK</sequence>
<dbReference type="InterPro" id="IPR025632">
    <property type="entry name" value="DUF4290"/>
</dbReference>
<accession>A0A229I453</accession>
<dbReference type="EMBL" id="JANDWZ010000026">
    <property type="protein sequence ID" value="MCP9565141.1"/>
    <property type="molecule type" value="Genomic_DNA"/>
</dbReference>
<evidence type="ECO:0000313" key="1">
    <source>
        <dbReference type="EMBL" id="MCP9565141.1"/>
    </source>
</evidence>
<evidence type="ECO:0000313" key="7">
    <source>
        <dbReference type="Proteomes" id="UP000405805"/>
    </source>
</evidence>
<dbReference type="Pfam" id="PF14123">
    <property type="entry name" value="DUF4290"/>
    <property type="match status" value="1"/>
</dbReference>
<evidence type="ECO:0000313" key="3">
    <source>
        <dbReference type="EMBL" id="MQO10446.1"/>
    </source>
</evidence>
<dbReference type="Proteomes" id="UP000215155">
    <property type="component" value="Unassembled WGS sequence"/>
</dbReference>
<organism evidence="4 9">
    <name type="scientific">Segatella copri</name>
    <dbReference type="NCBI Taxonomy" id="165179"/>
    <lineage>
        <taxon>Bacteria</taxon>
        <taxon>Pseudomonadati</taxon>
        <taxon>Bacteroidota</taxon>
        <taxon>Bacteroidia</taxon>
        <taxon>Bacteroidales</taxon>
        <taxon>Prevotellaceae</taxon>
        <taxon>Segatella</taxon>
    </lineage>
</organism>
<dbReference type="Proteomes" id="UP000442105">
    <property type="component" value="Unassembled WGS sequence"/>
</dbReference>
<dbReference type="Proteomes" id="UP001205531">
    <property type="component" value="Unassembled WGS sequence"/>
</dbReference>
<gene>
    <name evidence="5" type="ORF">CFT61_10590</name>
    <name evidence="4" type="ORF">F7D25_12295</name>
    <name evidence="3" type="ORF">F7D57_12145</name>
    <name evidence="2" type="ORF">F7D95_02515</name>
    <name evidence="1" type="ORF">NNC64_11355</name>
</gene>
<evidence type="ECO:0000313" key="8">
    <source>
        <dbReference type="Proteomes" id="UP000442105"/>
    </source>
</evidence>
<dbReference type="EMBL" id="NMPZ01000016">
    <property type="protein sequence ID" value="OXL43545.1"/>
    <property type="molecule type" value="Genomic_DNA"/>
</dbReference>
<reference evidence="7 8" key="2">
    <citation type="submission" date="2019-09" db="EMBL/GenBank/DDBJ databases">
        <title>Distinct polysaccharide growth profiles of human intestinal Prevotella copri isolates.</title>
        <authorList>
            <person name="Fehlner-Peach H."/>
            <person name="Magnabosco C."/>
            <person name="Raghavan V."/>
            <person name="Scher J.U."/>
            <person name="Tett A."/>
            <person name="Cox L.M."/>
            <person name="Gottsegen C."/>
            <person name="Watters A."/>
            <person name="Wiltshire- Gordon J.D."/>
            <person name="Segata N."/>
            <person name="Bonneau R."/>
            <person name="Littman D.R."/>
        </authorList>
    </citation>
    <scope>NUCLEOTIDE SEQUENCE [LARGE SCALE GENOMIC DNA]</scope>
    <source>
        <strain evidence="7">iA624</strain>
        <strain evidence="3">IA624</strain>
        <strain evidence="4">IAA917</strain>
        <strain evidence="9">iAA917</strain>
        <strain evidence="2">IAQ1179</strain>
        <strain evidence="8">iAQ1179</strain>
    </source>
</reference>
<dbReference type="RefSeq" id="WP_089544394.1">
    <property type="nucleotide sequence ID" value="NZ_CABOGV010000011.1"/>
</dbReference>
<dbReference type="Proteomes" id="UP000477980">
    <property type="component" value="Unassembled WGS sequence"/>
</dbReference>
<dbReference type="OrthoDB" id="1466969at2"/>
<evidence type="ECO:0000313" key="2">
    <source>
        <dbReference type="EMBL" id="MQN11714.1"/>
    </source>
</evidence>
<evidence type="ECO:0000313" key="4">
    <source>
        <dbReference type="EMBL" id="MQP15173.1"/>
    </source>
</evidence>
<evidence type="ECO:0000313" key="5">
    <source>
        <dbReference type="EMBL" id="OXL43545.1"/>
    </source>
</evidence>
<dbReference type="AlphaFoldDB" id="A0A229I453"/>
<evidence type="ECO:0000313" key="6">
    <source>
        <dbReference type="Proteomes" id="UP000215155"/>
    </source>
</evidence>
<dbReference type="EMBL" id="VZBP01000153">
    <property type="protein sequence ID" value="MQO10446.1"/>
    <property type="molecule type" value="Genomic_DNA"/>
</dbReference>
<comment type="caution">
    <text evidence="4">The sequence shown here is derived from an EMBL/GenBank/DDBJ whole genome shotgun (WGS) entry which is preliminary data.</text>
</comment>
<protein>
    <submittedName>
        <fullName evidence="4">DUF4290 domain-containing protein</fullName>
    </submittedName>
</protein>
<reference evidence="5 6" key="1">
    <citation type="submission" date="2017-07" db="EMBL/GenBank/DDBJ databases">
        <title>Draft genome sequence of Prevotella copri isolated from the gut of healthy adult Indian.</title>
        <authorList>
            <person name="Das B."/>
            <person name="Bag S."/>
            <person name="Ghosh T.S."/>
        </authorList>
    </citation>
    <scope>NUCLEOTIDE SEQUENCE [LARGE SCALE GENOMIC DNA]</scope>
    <source>
        <strain evidence="5 6">Indica</strain>
    </source>
</reference>
<evidence type="ECO:0000313" key="9">
    <source>
        <dbReference type="Proteomes" id="UP000477980"/>
    </source>
</evidence>
<dbReference type="EMBL" id="VZCW01000052">
    <property type="protein sequence ID" value="MQN11714.1"/>
    <property type="molecule type" value="Genomic_DNA"/>
</dbReference>
<name>A0A229I453_9BACT</name>
<proteinExistence type="predicted"/>
<reference evidence="1" key="3">
    <citation type="submission" date="2022-07" db="EMBL/GenBank/DDBJ databases">
        <title>Prevotella copri.</title>
        <authorList>
            <person name="Yang C."/>
        </authorList>
    </citation>
    <scope>NUCLEOTIDE SEQUENCE</scope>
    <source>
        <strain evidence="1">HF2107</strain>
    </source>
</reference>
<dbReference type="Proteomes" id="UP000405805">
    <property type="component" value="Unassembled WGS sequence"/>
</dbReference>
<dbReference type="EMBL" id="VZAH01000117">
    <property type="protein sequence ID" value="MQP15173.1"/>
    <property type="molecule type" value="Genomic_DNA"/>
</dbReference>